<keyword evidence="6" id="KW-0675">Receptor</keyword>
<dbReference type="OrthoDB" id="10015179at2759"/>
<feature type="domain" description="G-protein coupled receptors family 1 profile" evidence="9">
    <location>
        <begin position="31"/>
        <end position="284"/>
    </location>
</feature>
<feature type="transmembrane region" description="Helical" evidence="8">
    <location>
        <begin position="51"/>
        <end position="74"/>
    </location>
</feature>
<reference evidence="10" key="1">
    <citation type="submission" date="2021-02" db="EMBL/GenBank/DDBJ databases">
        <authorList>
            <person name="Nowell W R."/>
        </authorList>
    </citation>
    <scope>NUCLEOTIDE SEQUENCE</scope>
</reference>
<dbReference type="PROSITE" id="PS50262">
    <property type="entry name" value="G_PROTEIN_RECEP_F1_2"/>
    <property type="match status" value="1"/>
</dbReference>
<comment type="subcellular location">
    <subcellularLocation>
        <location evidence="1">Membrane</location>
        <topology evidence="1">Multi-pass membrane protein</topology>
    </subcellularLocation>
</comment>
<accession>A0A815J7G1</accession>
<evidence type="ECO:0000259" key="9">
    <source>
        <dbReference type="PROSITE" id="PS50262"/>
    </source>
</evidence>
<dbReference type="Gene3D" id="1.20.1070.10">
    <property type="entry name" value="Rhodopsin 7-helix transmembrane proteins"/>
    <property type="match status" value="1"/>
</dbReference>
<keyword evidence="2 8" id="KW-0812">Transmembrane</keyword>
<comment type="caution">
    <text evidence="10">The sequence shown here is derived from an EMBL/GenBank/DDBJ whole genome shotgun (WGS) entry which is preliminary data.</text>
</comment>
<gene>
    <name evidence="11" type="ORF">OTI717_LOCUS29461</name>
    <name evidence="10" type="ORF">RFH988_LOCUS33723</name>
</gene>
<dbReference type="SUPFAM" id="SSF81321">
    <property type="entry name" value="Family A G protein-coupled receptor-like"/>
    <property type="match status" value="1"/>
</dbReference>
<sequence>MASSTAIDILRISQTYTRYTSHIILIIGIIGNFLNIFVFTNFKAFRNNQCALYFVTESISNICQLIIYFAIYVLVTPNGIDPGNSTLFWCKFRAMMIALCTVISFSTICFSACDQYLSTNLHFNLRKLSTIKLAQILIFTAIVISILHAIPFCIFLEIRASLCAVFNPIMSQYLSFFYYPILSGLLPIFIASLFSILAYRNVRRIVRRQIPIVRRRLDRQLTAMVLIRVITFVILTSPYAIQRMYTYIAKIDPSNLFPYAINILVGGIISSFFNLNYAISFYIFMASSSRFRRQINLPFTDDTVGLYTSSMSLMANAMEFTAECYVVESLLQSTLECVFNSSCLSTVMEFFLDTYLTNIKRLDANRTQYPLQTIIFTFVNN</sequence>
<keyword evidence="4" id="KW-0297">G-protein coupled receptor</keyword>
<dbReference type="GO" id="GO:0005886">
    <property type="term" value="C:plasma membrane"/>
    <property type="evidence" value="ECO:0007669"/>
    <property type="project" value="TreeGrafter"/>
</dbReference>
<protein>
    <recommendedName>
        <fullName evidence="9">G-protein coupled receptors family 1 profile domain-containing protein</fullName>
    </recommendedName>
</protein>
<dbReference type="Pfam" id="PF00001">
    <property type="entry name" value="7tm_1"/>
    <property type="match status" value="1"/>
</dbReference>
<keyword evidence="5 8" id="KW-0472">Membrane</keyword>
<dbReference type="Proteomes" id="UP000663823">
    <property type="component" value="Unassembled WGS sequence"/>
</dbReference>
<evidence type="ECO:0000256" key="6">
    <source>
        <dbReference type="ARBA" id="ARBA00023170"/>
    </source>
</evidence>
<name>A0A815J7G1_9BILA</name>
<evidence type="ECO:0000256" key="4">
    <source>
        <dbReference type="ARBA" id="ARBA00023040"/>
    </source>
</evidence>
<dbReference type="EMBL" id="CAJOAX010007432">
    <property type="protein sequence ID" value="CAF4009440.1"/>
    <property type="molecule type" value="Genomic_DNA"/>
</dbReference>
<feature type="transmembrane region" description="Helical" evidence="8">
    <location>
        <begin position="133"/>
        <end position="158"/>
    </location>
</feature>
<feature type="transmembrane region" description="Helical" evidence="8">
    <location>
        <begin position="221"/>
        <end position="241"/>
    </location>
</feature>
<dbReference type="GO" id="GO:0004930">
    <property type="term" value="F:G protein-coupled receptor activity"/>
    <property type="evidence" value="ECO:0007669"/>
    <property type="project" value="UniProtKB-KW"/>
</dbReference>
<feature type="transmembrane region" description="Helical" evidence="8">
    <location>
        <begin position="178"/>
        <end position="200"/>
    </location>
</feature>
<proteinExistence type="predicted"/>
<evidence type="ECO:0000256" key="7">
    <source>
        <dbReference type="ARBA" id="ARBA00023224"/>
    </source>
</evidence>
<dbReference type="PANTHER" id="PTHR24243">
    <property type="entry name" value="G-PROTEIN COUPLED RECEPTOR"/>
    <property type="match status" value="1"/>
</dbReference>
<feature type="transmembrane region" description="Helical" evidence="8">
    <location>
        <begin position="261"/>
        <end position="284"/>
    </location>
</feature>
<keyword evidence="3 8" id="KW-1133">Transmembrane helix</keyword>
<evidence type="ECO:0000313" key="10">
    <source>
        <dbReference type="EMBL" id="CAF1378581.1"/>
    </source>
</evidence>
<dbReference type="PANTHER" id="PTHR24243:SF230">
    <property type="entry name" value="G-PROTEIN COUPLED RECEPTORS FAMILY 1 PROFILE DOMAIN-CONTAINING PROTEIN"/>
    <property type="match status" value="1"/>
</dbReference>
<evidence type="ECO:0000313" key="12">
    <source>
        <dbReference type="Proteomes" id="UP000663882"/>
    </source>
</evidence>
<dbReference type="AlphaFoldDB" id="A0A815J7G1"/>
<evidence type="ECO:0000256" key="5">
    <source>
        <dbReference type="ARBA" id="ARBA00023136"/>
    </source>
</evidence>
<evidence type="ECO:0000313" key="11">
    <source>
        <dbReference type="EMBL" id="CAF4009440.1"/>
    </source>
</evidence>
<evidence type="ECO:0000256" key="2">
    <source>
        <dbReference type="ARBA" id="ARBA00022692"/>
    </source>
</evidence>
<organism evidence="10 12">
    <name type="scientific">Rotaria sordida</name>
    <dbReference type="NCBI Taxonomy" id="392033"/>
    <lineage>
        <taxon>Eukaryota</taxon>
        <taxon>Metazoa</taxon>
        <taxon>Spiralia</taxon>
        <taxon>Gnathifera</taxon>
        <taxon>Rotifera</taxon>
        <taxon>Eurotatoria</taxon>
        <taxon>Bdelloidea</taxon>
        <taxon>Philodinida</taxon>
        <taxon>Philodinidae</taxon>
        <taxon>Rotaria</taxon>
    </lineage>
</organism>
<dbReference type="Proteomes" id="UP000663882">
    <property type="component" value="Unassembled WGS sequence"/>
</dbReference>
<evidence type="ECO:0000256" key="8">
    <source>
        <dbReference type="SAM" id="Phobius"/>
    </source>
</evidence>
<feature type="transmembrane region" description="Helical" evidence="8">
    <location>
        <begin position="19"/>
        <end position="39"/>
    </location>
</feature>
<evidence type="ECO:0000256" key="3">
    <source>
        <dbReference type="ARBA" id="ARBA00022989"/>
    </source>
</evidence>
<dbReference type="EMBL" id="CAJNOO010004360">
    <property type="protein sequence ID" value="CAF1378581.1"/>
    <property type="molecule type" value="Genomic_DNA"/>
</dbReference>
<evidence type="ECO:0000256" key="1">
    <source>
        <dbReference type="ARBA" id="ARBA00004141"/>
    </source>
</evidence>
<dbReference type="InterPro" id="IPR017452">
    <property type="entry name" value="GPCR_Rhodpsn_7TM"/>
</dbReference>
<feature type="transmembrane region" description="Helical" evidence="8">
    <location>
        <begin position="94"/>
        <end position="113"/>
    </location>
</feature>
<dbReference type="InterPro" id="IPR000276">
    <property type="entry name" value="GPCR_Rhodpsn"/>
</dbReference>
<keyword evidence="7" id="KW-0807">Transducer</keyword>